<dbReference type="EMBL" id="JAQOSP010000006">
    <property type="protein sequence ID" value="MDJ1168014.1"/>
    <property type="molecule type" value="Genomic_DNA"/>
</dbReference>
<proteinExistence type="predicted"/>
<protein>
    <submittedName>
        <fullName evidence="1">Uncharacterized protein</fullName>
    </submittedName>
</protein>
<evidence type="ECO:0000313" key="2">
    <source>
        <dbReference type="Proteomes" id="UP001235303"/>
    </source>
</evidence>
<dbReference type="Proteomes" id="UP001235303">
    <property type="component" value="Unassembled WGS sequence"/>
</dbReference>
<name>A0ABT7AM90_9CYAN</name>
<evidence type="ECO:0000313" key="1">
    <source>
        <dbReference type="EMBL" id="MDJ1168014.1"/>
    </source>
</evidence>
<comment type="caution">
    <text evidence="1">The sequence shown here is derived from an EMBL/GenBank/DDBJ whole genome shotgun (WGS) entry which is preliminary data.</text>
</comment>
<sequence length="116" mass="13155">MTNQKLGVKIGSSELSTIISNYTITLSEKTYHSLLEVVEKQGLTPEAWIIAQLPKLQPDHQFKPIHSDRHLRTIQQQKLKSFPETTLNEVAGCLKYEGIPKTLDDLEDAIRQGLEE</sequence>
<keyword evidence="2" id="KW-1185">Reference proteome</keyword>
<gene>
    <name evidence="1" type="ORF">PMG71_01075</name>
</gene>
<reference evidence="1 2" key="1">
    <citation type="submission" date="2023-01" db="EMBL/GenBank/DDBJ databases">
        <title>Novel diversity within Roseofilum (Cyanobacteria; Desertifilaceae) from marine benthic mats with descriptions of four novel species.</title>
        <authorList>
            <person name="Wang Y."/>
            <person name="Berthold D.E."/>
            <person name="Hu J."/>
            <person name="Lefler F.W."/>
            <person name="Laughinghouse H.D. IV."/>
        </authorList>
    </citation>
    <scope>NUCLEOTIDE SEQUENCE [LARGE SCALE GENOMIC DNA]</scope>
    <source>
        <strain evidence="1 2">BLCC-M154</strain>
    </source>
</reference>
<organism evidence="1 2">
    <name type="scientific">Roseofilum acuticapitatum BLCC-M154</name>
    <dbReference type="NCBI Taxonomy" id="3022444"/>
    <lineage>
        <taxon>Bacteria</taxon>
        <taxon>Bacillati</taxon>
        <taxon>Cyanobacteriota</taxon>
        <taxon>Cyanophyceae</taxon>
        <taxon>Desertifilales</taxon>
        <taxon>Desertifilaceae</taxon>
        <taxon>Roseofilum</taxon>
        <taxon>Roseofilum acuticapitatum</taxon>
    </lineage>
</organism>
<accession>A0ABT7AM90</accession>